<accession>A0A9P9EXQ1</accession>
<name>A0A9P9EXQ1_9HYPO</name>
<proteinExistence type="predicted"/>
<organism evidence="3 4">
    <name type="scientific">Dactylonectria macrodidyma</name>
    <dbReference type="NCBI Taxonomy" id="307937"/>
    <lineage>
        <taxon>Eukaryota</taxon>
        <taxon>Fungi</taxon>
        <taxon>Dikarya</taxon>
        <taxon>Ascomycota</taxon>
        <taxon>Pezizomycotina</taxon>
        <taxon>Sordariomycetes</taxon>
        <taxon>Hypocreomycetidae</taxon>
        <taxon>Hypocreales</taxon>
        <taxon>Nectriaceae</taxon>
        <taxon>Dactylonectria</taxon>
    </lineage>
</organism>
<keyword evidence="1" id="KW-0344">Guanine-nucleotide releasing factor</keyword>
<dbReference type="Pfam" id="PF00780">
    <property type="entry name" value="CNH"/>
    <property type="match status" value="1"/>
</dbReference>
<comment type="caution">
    <text evidence="3">The sequence shown here is derived from an EMBL/GenBank/DDBJ whole genome shotgun (WGS) entry which is preliminary data.</text>
</comment>
<dbReference type="AlphaFoldDB" id="A0A9P9EXQ1"/>
<dbReference type="PANTHER" id="PTHR46572:SF1">
    <property type="entry name" value="RHO1 GUANINE NUCLEOTIDE EXCHANGE FACTOR TUS1"/>
    <property type="match status" value="1"/>
</dbReference>
<evidence type="ECO:0000259" key="2">
    <source>
        <dbReference type="Pfam" id="PF00780"/>
    </source>
</evidence>
<dbReference type="InterPro" id="IPR001180">
    <property type="entry name" value="CNH_dom"/>
</dbReference>
<dbReference type="PANTHER" id="PTHR46572">
    <property type="entry name" value="RHO1 GDP-GTP EXCHANGE PROTEIN 1-RELATED"/>
    <property type="match status" value="1"/>
</dbReference>
<reference evidence="3" key="1">
    <citation type="journal article" date="2021" name="Nat. Commun.">
        <title>Genetic determinants of endophytism in the Arabidopsis root mycobiome.</title>
        <authorList>
            <person name="Mesny F."/>
            <person name="Miyauchi S."/>
            <person name="Thiergart T."/>
            <person name="Pickel B."/>
            <person name="Atanasova L."/>
            <person name="Karlsson M."/>
            <person name="Huettel B."/>
            <person name="Barry K.W."/>
            <person name="Haridas S."/>
            <person name="Chen C."/>
            <person name="Bauer D."/>
            <person name="Andreopoulos W."/>
            <person name="Pangilinan J."/>
            <person name="LaButti K."/>
            <person name="Riley R."/>
            <person name="Lipzen A."/>
            <person name="Clum A."/>
            <person name="Drula E."/>
            <person name="Henrissat B."/>
            <person name="Kohler A."/>
            <person name="Grigoriev I.V."/>
            <person name="Martin F.M."/>
            <person name="Hacquard S."/>
        </authorList>
    </citation>
    <scope>NUCLEOTIDE SEQUENCE</scope>
    <source>
        <strain evidence="3">MPI-CAGE-AT-0147</strain>
    </source>
</reference>
<feature type="domain" description="CNH" evidence="2">
    <location>
        <begin position="47"/>
        <end position="147"/>
    </location>
</feature>
<gene>
    <name evidence="3" type="ORF">EDB81DRAFT_946554</name>
</gene>
<sequence length="201" mass="23088">MVPDLRNKPAQRAVERIAKDVTYFTTTKMKERLLLFYERTARFVPNLSPPELAGLANRIRNQRPLEMFRLSAREFIIAYDKCAVFMDEHGNISRSLILDYTVTQAAHGAIMHNKYLLLFYDDYVEVRDPENERFRQIIPGHDIRVLDYGVRGPRSDISLNPQGAASASSDNNGLRGTVKIAMNHPELAGRRLILEMLLNDR</sequence>
<keyword evidence="4" id="KW-1185">Reference proteome</keyword>
<dbReference type="GO" id="GO:0005085">
    <property type="term" value="F:guanyl-nucleotide exchange factor activity"/>
    <property type="evidence" value="ECO:0007669"/>
    <property type="project" value="UniProtKB-KW"/>
</dbReference>
<evidence type="ECO:0000313" key="3">
    <source>
        <dbReference type="EMBL" id="KAH7148347.1"/>
    </source>
</evidence>
<dbReference type="EMBL" id="JAGMUV010000007">
    <property type="protein sequence ID" value="KAH7148347.1"/>
    <property type="molecule type" value="Genomic_DNA"/>
</dbReference>
<dbReference type="Proteomes" id="UP000738349">
    <property type="component" value="Unassembled WGS sequence"/>
</dbReference>
<dbReference type="OrthoDB" id="660555at2759"/>
<dbReference type="InterPro" id="IPR052233">
    <property type="entry name" value="Rho-type_GEFs"/>
</dbReference>
<evidence type="ECO:0000256" key="1">
    <source>
        <dbReference type="ARBA" id="ARBA00022658"/>
    </source>
</evidence>
<protein>
    <submittedName>
        <fullName evidence="3">CNH domain-containing protein</fullName>
    </submittedName>
</protein>
<evidence type="ECO:0000313" key="4">
    <source>
        <dbReference type="Proteomes" id="UP000738349"/>
    </source>
</evidence>